<organism evidence="2 3">
    <name type="scientific">Bdellovibrio bacteriovorus</name>
    <dbReference type="NCBI Taxonomy" id="959"/>
    <lineage>
        <taxon>Bacteria</taxon>
        <taxon>Pseudomonadati</taxon>
        <taxon>Bdellovibrionota</taxon>
        <taxon>Bdellovibrionia</taxon>
        <taxon>Bdellovibrionales</taxon>
        <taxon>Pseudobdellovibrionaceae</taxon>
        <taxon>Bdellovibrio</taxon>
    </lineage>
</organism>
<evidence type="ECO:0000313" key="3">
    <source>
        <dbReference type="Proteomes" id="UP000197003"/>
    </source>
</evidence>
<dbReference type="EMBL" id="CP020946">
    <property type="protein sequence ID" value="ASD63080.1"/>
    <property type="molecule type" value="Genomic_DNA"/>
</dbReference>
<accession>A0A1Z3N6H3</accession>
<dbReference type="AlphaFoldDB" id="A0A1Z3N6H3"/>
<keyword evidence="1" id="KW-0732">Signal</keyword>
<feature type="chain" id="PRO_5012870872" description="Lipoprotein" evidence="1">
    <location>
        <begin position="20"/>
        <end position="92"/>
    </location>
</feature>
<evidence type="ECO:0000256" key="1">
    <source>
        <dbReference type="SAM" id="SignalP"/>
    </source>
</evidence>
<dbReference type="OrthoDB" id="9877360at2"/>
<evidence type="ECO:0000313" key="2">
    <source>
        <dbReference type="EMBL" id="ASD63080.1"/>
    </source>
</evidence>
<dbReference type="RefSeq" id="WP_088564661.1">
    <property type="nucleotide sequence ID" value="NZ_CP020946.1"/>
</dbReference>
<reference evidence="2 3" key="1">
    <citation type="submission" date="2017-04" db="EMBL/GenBank/DDBJ databases">
        <title>Whole genome sequence of Bdellovibrio bacteriovorus strain SSB218315.</title>
        <authorList>
            <person name="Oyedara O."/>
            <person name="Rodriguez-Perez M.A."/>
        </authorList>
    </citation>
    <scope>NUCLEOTIDE SEQUENCE [LARGE SCALE GENOMIC DNA]</scope>
    <source>
        <strain evidence="2 3">SSB218315</strain>
    </source>
</reference>
<protein>
    <recommendedName>
        <fullName evidence="4">Lipoprotein</fullName>
    </recommendedName>
</protein>
<dbReference type="PROSITE" id="PS51257">
    <property type="entry name" value="PROKAR_LIPOPROTEIN"/>
    <property type="match status" value="1"/>
</dbReference>
<evidence type="ECO:0008006" key="4">
    <source>
        <dbReference type="Google" id="ProtNLM"/>
    </source>
</evidence>
<name>A0A1Z3N6H3_BDEBC</name>
<feature type="signal peptide" evidence="1">
    <location>
        <begin position="1"/>
        <end position="19"/>
    </location>
</feature>
<gene>
    <name evidence="2" type="ORF">B9G79_05605</name>
</gene>
<sequence>MLKLSLSLFSALLFLAGCSDVTPQVSFLKGQTPSPSTGSPAGESFIKTDLASHAVSTSAGGFKLEATVSKEDRSTQLVSSQGYLLILNEDID</sequence>
<proteinExistence type="predicted"/>
<dbReference type="Proteomes" id="UP000197003">
    <property type="component" value="Chromosome"/>
</dbReference>